<evidence type="ECO:0000313" key="7">
    <source>
        <dbReference type="EMBL" id="TNJ62733.1"/>
    </source>
</evidence>
<dbReference type="SUPFAM" id="SSF51735">
    <property type="entry name" value="NAD(P)-binding Rossmann-fold domains"/>
    <property type="match status" value="1"/>
</dbReference>
<dbReference type="SUPFAM" id="SSF52283">
    <property type="entry name" value="Formate/glycerate dehydrogenase catalytic domain-like"/>
    <property type="match status" value="1"/>
</dbReference>
<dbReference type="AlphaFoldDB" id="A0A5C4T184"/>
<dbReference type="GO" id="GO:0051287">
    <property type="term" value="F:NAD binding"/>
    <property type="evidence" value="ECO:0007669"/>
    <property type="project" value="InterPro"/>
</dbReference>
<dbReference type="Gene3D" id="3.40.50.720">
    <property type="entry name" value="NAD(P)-binding Rossmann-like Domain"/>
    <property type="match status" value="2"/>
</dbReference>
<evidence type="ECO:0000256" key="4">
    <source>
        <dbReference type="RuleBase" id="RU003719"/>
    </source>
</evidence>
<evidence type="ECO:0000256" key="2">
    <source>
        <dbReference type="ARBA" id="ARBA00023002"/>
    </source>
</evidence>
<dbReference type="InterPro" id="IPR006139">
    <property type="entry name" value="D-isomer_2_OHA_DH_cat_dom"/>
</dbReference>
<evidence type="ECO:0000313" key="8">
    <source>
        <dbReference type="Proteomes" id="UP000307943"/>
    </source>
</evidence>
<dbReference type="PROSITE" id="PS00065">
    <property type="entry name" value="D_2_HYDROXYACID_DH_1"/>
    <property type="match status" value="1"/>
</dbReference>
<reference evidence="7 8" key="1">
    <citation type="submission" date="2019-05" db="EMBL/GenBank/DDBJ databases">
        <title>We sequenced the genome of Paenibacillus hemerocallicola KCTC 33185 for further insight into its adaptation and study the phylogeny of Paenibacillus.</title>
        <authorList>
            <person name="Narsing Rao M.P."/>
        </authorList>
    </citation>
    <scope>NUCLEOTIDE SEQUENCE [LARGE SCALE GENOMIC DNA]</scope>
    <source>
        <strain evidence="7 8">KCTC 33185</strain>
    </source>
</reference>
<feature type="domain" description="D-isomer specific 2-hydroxyacid dehydrogenase catalytic" evidence="5">
    <location>
        <begin position="20"/>
        <end position="314"/>
    </location>
</feature>
<keyword evidence="8" id="KW-1185">Reference proteome</keyword>
<dbReference type="CDD" id="cd12162">
    <property type="entry name" value="2-Hacid_dh_4"/>
    <property type="match status" value="1"/>
</dbReference>
<dbReference type="EMBL" id="VDCQ01000054">
    <property type="protein sequence ID" value="TNJ62733.1"/>
    <property type="molecule type" value="Genomic_DNA"/>
</dbReference>
<dbReference type="PANTHER" id="PTHR43761:SF1">
    <property type="entry name" value="D-ISOMER SPECIFIC 2-HYDROXYACID DEHYDROGENASE CATALYTIC DOMAIN-CONTAINING PROTEIN-RELATED"/>
    <property type="match status" value="1"/>
</dbReference>
<dbReference type="GO" id="GO:0016616">
    <property type="term" value="F:oxidoreductase activity, acting on the CH-OH group of donors, NAD or NADP as acceptor"/>
    <property type="evidence" value="ECO:0007669"/>
    <property type="project" value="InterPro"/>
</dbReference>
<evidence type="ECO:0000256" key="3">
    <source>
        <dbReference type="ARBA" id="ARBA00023027"/>
    </source>
</evidence>
<evidence type="ECO:0000259" key="5">
    <source>
        <dbReference type="Pfam" id="PF00389"/>
    </source>
</evidence>
<keyword evidence="3" id="KW-0520">NAD</keyword>
<evidence type="ECO:0000256" key="1">
    <source>
        <dbReference type="ARBA" id="ARBA00005854"/>
    </source>
</evidence>
<dbReference type="FunFam" id="3.40.50.720:FF:000203">
    <property type="entry name" value="D-3-phosphoglycerate dehydrogenase (SerA)"/>
    <property type="match status" value="1"/>
</dbReference>
<dbReference type="Pfam" id="PF02826">
    <property type="entry name" value="2-Hacid_dh_C"/>
    <property type="match status" value="1"/>
</dbReference>
<dbReference type="InterPro" id="IPR029752">
    <property type="entry name" value="D-isomer_DH_CS1"/>
</dbReference>
<comment type="caution">
    <text evidence="7">The sequence shown here is derived from an EMBL/GenBank/DDBJ whole genome shotgun (WGS) entry which is preliminary data.</text>
</comment>
<proteinExistence type="inferred from homology"/>
<name>A0A5C4T184_9BACL</name>
<dbReference type="PANTHER" id="PTHR43761">
    <property type="entry name" value="D-ISOMER SPECIFIC 2-HYDROXYACID DEHYDROGENASE FAMILY PROTEIN (AFU_ORTHOLOGUE AFUA_1G13630)"/>
    <property type="match status" value="1"/>
</dbReference>
<sequence length="320" mass="33991">MNIVVLDGYTLNPGDLSWSRLESIGNLTVYERTPPDLIVDRAKDADVILTNKTPLRAETLEKLPKLAYIGVLATGYDVVDAGEAAKRGIPVANVPAYSSASVAQLVFSLLLELCHRVGLHDEAVRGGAWSASPDFSFWKTPLVELAGKTLGIVGIGGIGEQVAAIGQAFGMNVIATNRSGKKPATEGVRLVALERLFEESDVVTLHCPLTPETEGLIRAETLSRMKQSAFVINTGRGKLVKEQDLADALNSGTIAGAGLDVLSTEPPSAENPLLTARNCVITPHIGWASVEARARLMEIAAENVEAFLAGKPVHIVNRIG</sequence>
<accession>A0A5C4T184</accession>
<dbReference type="InterPro" id="IPR050418">
    <property type="entry name" value="D-iso_2-hydroxyacid_DH_PdxB"/>
</dbReference>
<protein>
    <submittedName>
        <fullName evidence="7">D-2-hydroxyacid dehydrogenase</fullName>
    </submittedName>
</protein>
<organism evidence="7 8">
    <name type="scientific">Paenibacillus hemerocallicola</name>
    <dbReference type="NCBI Taxonomy" id="1172614"/>
    <lineage>
        <taxon>Bacteria</taxon>
        <taxon>Bacillati</taxon>
        <taxon>Bacillota</taxon>
        <taxon>Bacilli</taxon>
        <taxon>Bacillales</taxon>
        <taxon>Paenibacillaceae</taxon>
        <taxon>Paenibacillus</taxon>
    </lineage>
</organism>
<dbReference type="Pfam" id="PF00389">
    <property type="entry name" value="2-Hacid_dh"/>
    <property type="match status" value="1"/>
</dbReference>
<gene>
    <name evidence="7" type="ORF">FE784_29260</name>
</gene>
<keyword evidence="2 4" id="KW-0560">Oxidoreductase</keyword>
<evidence type="ECO:0000259" key="6">
    <source>
        <dbReference type="Pfam" id="PF02826"/>
    </source>
</evidence>
<feature type="domain" description="D-isomer specific 2-hydroxyacid dehydrogenase NAD-binding" evidence="6">
    <location>
        <begin position="107"/>
        <end position="286"/>
    </location>
</feature>
<dbReference type="InterPro" id="IPR006140">
    <property type="entry name" value="D-isomer_DH_NAD-bd"/>
</dbReference>
<dbReference type="InterPro" id="IPR036291">
    <property type="entry name" value="NAD(P)-bd_dom_sf"/>
</dbReference>
<comment type="similarity">
    <text evidence="1 4">Belongs to the D-isomer specific 2-hydroxyacid dehydrogenase family.</text>
</comment>
<dbReference type="RefSeq" id="WP_139605803.1">
    <property type="nucleotide sequence ID" value="NZ_VDCQ01000054.1"/>
</dbReference>
<dbReference type="Proteomes" id="UP000307943">
    <property type="component" value="Unassembled WGS sequence"/>
</dbReference>
<dbReference type="OrthoDB" id="9805416at2"/>